<protein>
    <submittedName>
        <fullName evidence="1">Phage terminase small subunit P27 family</fullName>
    </submittedName>
</protein>
<dbReference type="NCBIfam" id="TIGR01558">
    <property type="entry name" value="sm_term_P27"/>
    <property type="match status" value="1"/>
</dbReference>
<dbReference type="Pfam" id="PF05119">
    <property type="entry name" value="Terminase_4"/>
    <property type="match status" value="1"/>
</dbReference>
<dbReference type="OrthoDB" id="1751165at2"/>
<dbReference type="RefSeq" id="WP_027895850.1">
    <property type="nucleotide sequence ID" value="NZ_CP027569.1"/>
</dbReference>
<reference evidence="1 2" key="1">
    <citation type="journal article" date="2018" name="Genome Announc.">
        <title>Complete genomes of two Megasphaera elsdenii strains, NCIMB 702410 and ATCC 25940.</title>
        <authorList>
            <person name="Hatmaker E.A."/>
            <person name="O'Dell K."/>
            <person name="Riley L.A."/>
            <person name="Klingeman D.M."/>
            <person name="Guss A.M."/>
        </authorList>
    </citation>
    <scope>NUCLEOTIDE SEQUENCE [LARGE SCALE GENOMIC DNA]</scope>
    <source>
        <strain evidence="1 2">NCIMB702410</strain>
    </source>
</reference>
<organism evidence="1 2">
    <name type="scientific">Megasphaera elsdenii</name>
    <dbReference type="NCBI Taxonomy" id="907"/>
    <lineage>
        <taxon>Bacteria</taxon>
        <taxon>Bacillati</taxon>
        <taxon>Bacillota</taxon>
        <taxon>Negativicutes</taxon>
        <taxon>Veillonellales</taxon>
        <taxon>Veillonellaceae</taxon>
        <taxon>Megasphaera</taxon>
    </lineage>
</organism>
<dbReference type="InterPro" id="IPR006448">
    <property type="entry name" value="Phage_term_ssu_P27"/>
</dbReference>
<sequence>MATPRKRLSMCTKHMTKKEKIDKQQAEKRLKVARDQLKPPNFLPDIAKEEFCRVVQEAAGADFLDNLDLSILAIYADNWAKYIRASEAIQREGLTYETDKGNIFPSPYVNIADKAAAMIMRCSSKLGLATTDRLKLIIPEKEEKPANKFIKLLDA</sequence>
<dbReference type="AlphaFoldDB" id="A0A2S0M4K9"/>
<evidence type="ECO:0000313" key="1">
    <source>
        <dbReference type="EMBL" id="AVO26383.1"/>
    </source>
</evidence>
<accession>A0A2S0M4K9</accession>
<dbReference type="EMBL" id="CP027569">
    <property type="protein sequence ID" value="AVO26383.1"/>
    <property type="molecule type" value="Genomic_DNA"/>
</dbReference>
<proteinExistence type="predicted"/>
<evidence type="ECO:0000313" key="2">
    <source>
        <dbReference type="Proteomes" id="UP000238358"/>
    </source>
</evidence>
<dbReference type="Proteomes" id="UP000238358">
    <property type="component" value="Chromosome"/>
</dbReference>
<name>A0A2S0M4K9_MEGEL</name>
<gene>
    <name evidence="1" type="ORF">C6Y28_01385</name>
</gene>